<evidence type="ECO:0000313" key="3">
    <source>
        <dbReference type="EMBL" id="RLV50543.1"/>
    </source>
</evidence>
<dbReference type="RefSeq" id="WP_147455827.1">
    <property type="nucleotide sequence ID" value="NZ_RDBE01000001.1"/>
</dbReference>
<dbReference type="GO" id="GO:0016787">
    <property type="term" value="F:hydrolase activity"/>
    <property type="evidence" value="ECO:0007669"/>
    <property type="project" value="UniProtKB-KW"/>
</dbReference>
<evidence type="ECO:0000259" key="2">
    <source>
        <dbReference type="Pfam" id="PF00144"/>
    </source>
</evidence>
<dbReference type="InterPro" id="IPR001466">
    <property type="entry name" value="Beta-lactam-related"/>
</dbReference>
<dbReference type="AlphaFoldDB" id="A0A3L8P736"/>
<dbReference type="Gene3D" id="3.40.710.10">
    <property type="entry name" value="DD-peptidase/beta-lactamase superfamily"/>
    <property type="match status" value="1"/>
</dbReference>
<dbReference type="OrthoDB" id="9773047at2"/>
<dbReference type="EMBL" id="RDBE01000001">
    <property type="protein sequence ID" value="RLV50543.1"/>
    <property type="molecule type" value="Genomic_DNA"/>
</dbReference>
<dbReference type="Pfam" id="PF00144">
    <property type="entry name" value="Beta-lactamase"/>
    <property type="match status" value="1"/>
</dbReference>
<protein>
    <submittedName>
        <fullName evidence="3">Class C beta-lactamase-related serine hydrolase</fullName>
    </submittedName>
</protein>
<feature type="domain" description="Beta-lactamase-related" evidence="2">
    <location>
        <begin position="53"/>
        <end position="322"/>
    </location>
</feature>
<name>A0A3L8P736_9ACTN</name>
<reference evidence="3 4" key="1">
    <citation type="submission" date="2018-10" db="EMBL/GenBank/DDBJ databases">
        <title>Marmoricola sp. 4Q3S-7 whole genome shotgun sequence.</title>
        <authorList>
            <person name="Li F."/>
        </authorList>
    </citation>
    <scope>NUCLEOTIDE SEQUENCE [LARGE SCALE GENOMIC DNA]</scope>
    <source>
        <strain evidence="3 4">4Q3S-7</strain>
    </source>
</reference>
<dbReference type="Proteomes" id="UP000281708">
    <property type="component" value="Unassembled WGS sequence"/>
</dbReference>
<organism evidence="3 4">
    <name type="scientific">Nocardioides mangrovicus</name>
    <dbReference type="NCBI Taxonomy" id="2478913"/>
    <lineage>
        <taxon>Bacteria</taxon>
        <taxon>Bacillati</taxon>
        <taxon>Actinomycetota</taxon>
        <taxon>Actinomycetes</taxon>
        <taxon>Propionibacteriales</taxon>
        <taxon>Nocardioidaceae</taxon>
        <taxon>Nocardioides</taxon>
    </lineage>
</organism>
<accession>A0A3L8P736</accession>
<keyword evidence="3" id="KW-0378">Hydrolase</keyword>
<dbReference type="PANTHER" id="PTHR43283:SF7">
    <property type="entry name" value="BETA-LACTAMASE-RELATED DOMAIN-CONTAINING PROTEIN"/>
    <property type="match status" value="1"/>
</dbReference>
<gene>
    <name evidence="3" type="ORF">D9V37_00715</name>
</gene>
<evidence type="ECO:0000256" key="1">
    <source>
        <dbReference type="SAM" id="MobiDB-lite"/>
    </source>
</evidence>
<evidence type="ECO:0000313" key="4">
    <source>
        <dbReference type="Proteomes" id="UP000281708"/>
    </source>
</evidence>
<dbReference type="InterPro" id="IPR050789">
    <property type="entry name" value="Diverse_Enzym_Activities"/>
</dbReference>
<dbReference type="InterPro" id="IPR012338">
    <property type="entry name" value="Beta-lactam/transpept-like"/>
</dbReference>
<comment type="caution">
    <text evidence="3">The sequence shown here is derived from an EMBL/GenBank/DDBJ whole genome shotgun (WGS) entry which is preliminary data.</text>
</comment>
<proteinExistence type="predicted"/>
<feature type="region of interest" description="Disordered" evidence="1">
    <location>
        <begin position="1"/>
        <end position="24"/>
    </location>
</feature>
<dbReference type="PANTHER" id="PTHR43283">
    <property type="entry name" value="BETA-LACTAMASE-RELATED"/>
    <property type="match status" value="1"/>
</dbReference>
<sequence length="349" mass="37329">MRFVDPQEDASRRHEVVRASAPRPLERAPREIDVEIPGAGRSRPFADWVTETHSTSLLVLSGGSVVHEWYADGVGPGSLLLGASMTKSALAHLVGRAVGAGSLRVTDVVGNLVPELAGSGYAGCTVEHLLTMTTGTAWTEDHRDPDGPATRLVACFGGTQERSRELLVQVRPQDPPGTRWEYSTADSQVLDWARERATGQTYAEALGDLWAELGCVRDAVVGVDVAGVALAGGGLAACAEDWLRLAALQLEPTAWAQASSTPTQPWLEPGRLPSSITTHAGFGYHWWPLSADGSRVTADGSRGQFGYADRDRGVAVVKTSLWPYDDPWVDRQQRDLSYLGLPLVAAAVG</sequence>
<keyword evidence="4" id="KW-1185">Reference proteome</keyword>
<dbReference type="SUPFAM" id="SSF56601">
    <property type="entry name" value="beta-lactamase/transpeptidase-like"/>
    <property type="match status" value="1"/>
</dbReference>